<gene>
    <name evidence="1" type="ORF">SNEC2469_LOCUS7920</name>
</gene>
<dbReference type="OrthoDB" id="10343529at2759"/>
<organism evidence="1 2">
    <name type="scientific">Symbiodinium necroappetens</name>
    <dbReference type="NCBI Taxonomy" id="1628268"/>
    <lineage>
        <taxon>Eukaryota</taxon>
        <taxon>Sar</taxon>
        <taxon>Alveolata</taxon>
        <taxon>Dinophyceae</taxon>
        <taxon>Suessiales</taxon>
        <taxon>Symbiodiniaceae</taxon>
        <taxon>Symbiodinium</taxon>
    </lineage>
</organism>
<sequence length="86" mass="9235">ATGLLESDESPRVRTAAFVSALCVAGAWWNAAHFAKTSGLVEDSTMPWVPSLDERLTNALSGHLGRLLEEANGIPEDLLFHTSSLE</sequence>
<name>A0A812NR37_9DINO</name>
<dbReference type="EMBL" id="CAJNJA010013272">
    <property type="protein sequence ID" value="CAE7317142.1"/>
    <property type="molecule type" value="Genomic_DNA"/>
</dbReference>
<dbReference type="Proteomes" id="UP000601435">
    <property type="component" value="Unassembled WGS sequence"/>
</dbReference>
<reference evidence="1" key="1">
    <citation type="submission" date="2021-02" db="EMBL/GenBank/DDBJ databases">
        <authorList>
            <person name="Dougan E. K."/>
            <person name="Rhodes N."/>
            <person name="Thang M."/>
            <person name="Chan C."/>
        </authorList>
    </citation>
    <scope>NUCLEOTIDE SEQUENCE</scope>
</reference>
<evidence type="ECO:0000313" key="2">
    <source>
        <dbReference type="Proteomes" id="UP000601435"/>
    </source>
</evidence>
<proteinExistence type="predicted"/>
<protein>
    <submittedName>
        <fullName evidence="1">Uncharacterized protein</fullName>
    </submittedName>
</protein>
<feature type="non-terminal residue" evidence="1">
    <location>
        <position position="86"/>
    </location>
</feature>
<comment type="caution">
    <text evidence="1">The sequence shown here is derived from an EMBL/GenBank/DDBJ whole genome shotgun (WGS) entry which is preliminary data.</text>
</comment>
<accession>A0A812NR37</accession>
<keyword evidence="2" id="KW-1185">Reference proteome</keyword>
<evidence type="ECO:0000313" key="1">
    <source>
        <dbReference type="EMBL" id="CAE7317142.1"/>
    </source>
</evidence>
<feature type="non-terminal residue" evidence="1">
    <location>
        <position position="1"/>
    </location>
</feature>
<dbReference type="AlphaFoldDB" id="A0A812NR37"/>